<protein>
    <submittedName>
        <fullName evidence="2">Uncharacterized protein</fullName>
    </submittedName>
</protein>
<feature type="transmembrane region" description="Helical" evidence="1">
    <location>
        <begin position="52"/>
        <end position="72"/>
    </location>
</feature>
<evidence type="ECO:0000313" key="2">
    <source>
        <dbReference type="EMBL" id="PJA14658.1"/>
    </source>
</evidence>
<name>A0A2M7W2F5_9BACT</name>
<accession>A0A2M7W2F5</accession>
<keyword evidence="1" id="KW-1133">Transmembrane helix</keyword>
<evidence type="ECO:0000313" key="3">
    <source>
        <dbReference type="Proteomes" id="UP000228952"/>
    </source>
</evidence>
<feature type="transmembrane region" description="Helical" evidence="1">
    <location>
        <begin position="12"/>
        <end position="32"/>
    </location>
</feature>
<evidence type="ECO:0000256" key="1">
    <source>
        <dbReference type="SAM" id="Phobius"/>
    </source>
</evidence>
<dbReference type="EMBL" id="PFQB01000043">
    <property type="protein sequence ID" value="PJA14658.1"/>
    <property type="molecule type" value="Genomic_DNA"/>
</dbReference>
<reference evidence="3" key="1">
    <citation type="submission" date="2017-09" db="EMBL/GenBank/DDBJ databases">
        <title>Depth-based differentiation of microbial function through sediment-hosted aquifers and enrichment of novel symbionts in the deep terrestrial subsurface.</title>
        <authorList>
            <person name="Probst A.J."/>
            <person name="Ladd B."/>
            <person name="Jarett J.K."/>
            <person name="Geller-Mcgrath D.E."/>
            <person name="Sieber C.M.K."/>
            <person name="Emerson J.B."/>
            <person name="Anantharaman K."/>
            <person name="Thomas B.C."/>
            <person name="Malmstrom R."/>
            <person name="Stieglmeier M."/>
            <person name="Klingl A."/>
            <person name="Woyke T."/>
            <person name="Ryan C.M."/>
            <person name="Banfield J.F."/>
        </authorList>
    </citation>
    <scope>NUCLEOTIDE SEQUENCE [LARGE SCALE GENOMIC DNA]</scope>
</reference>
<dbReference type="AlphaFoldDB" id="A0A2M7W2F5"/>
<dbReference type="Proteomes" id="UP000228952">
    <property type="component" value="Unassembled WGS sequence"/>
</dbReference>
<proteinExistence type="predicted"/>
<organism evidence="2 3">
    <name type="scientific">Candidatus Dojkabacteria bacterium CG_4_10_14_0_2_um_filter_Dojkabacteria_WS6_41_15</name>
    <dbReference type="NCBI Taxonomy" id="2014249"/>
    <lineage>
        <taxon>Bacteria</taxon>
        <taxon>Candidatus Dojkabacteria</taxon>
    </lineage>
</organism>
<sequence>MTNGIPLVATGIKLVAAFFLVGYVFFAFFLYLRIRILSLTLTTPNSGLMRYLSLLHFFAVLGLALFLGLLLLF</sequence>
<keyword evidence="1" id="KW-0472">Membrane</keyword>
<gene>
    <name evidence="2" type="ORF">COX64_01810</name>
</gene>
<dbReference type="Pfam" id="PF18901">
    <property type="entry name" value="DUF5657"/>
    <property type="match status" value="1"/>
</dbReference>
<keyword evidence="1" id="KW-0812">Transmembrane</keyword>
<dbReference type="InterPro" id="IPR043716">
    <property type="entry name" value="DUF5657"/>
</dbReference>
<comment type="caution">
    <text evidence="2">The sequence shown here is derived from an EMBL/GenBank/DDBJ whole genome shotgun (WGS) entry which is preliminary data.</text>
</comment>